<evidence type="ECO:0000259" key="1">
    <source>
        <dbReference type="Pfam" id="PF00561"/>
    </source>
</evidence>
<keyword evidence="3" id="KW-1185">Reference proteome</keyword>
<dbReference type="InterPro" id="IPR000073">
    <property type="entry name" value="AB_hydrolase_1"/>
</dbReference>
<dbReference type="InterPro" id="IPR029058">
    <property type="entry name" value="AB_hydrolase_fold"/>
</dbReference>
<evidence type="ECO:0000313" key="2">
    <source>
        <dbReference type="EMBL" id="MFB9205765.1"/>
    </source>
</evidence>
<dbReference type="GO" id="GO:0016787">
    <property type="term" value="F:hydrolase activity"/>
    <property type="evidence" value="ECO:0007669"/>
    <property type="project" value="UniProtKB-KW"/>
</dbReference>
<accession>A0ABV5IP35</accession>
<dbReference type="EMBL" id="JBHMEI010000030">
    <property type="protein sequence ID" value="MFB9205765.1"/>
    <property type="molecule type" value="Genomic_DNA"/>
</dbReference>
<gene>
    <name evidence="2" type="ORF">ACFFV7_31530</name>
</gene>
<organism evidence="2 3">
    <name type="scientific">Nonomuraea spiralis</name>
    <dbReference type="NCBI Taxonomy" id="46182"/>
    <lineage>
        <taxon>Bacteria</taxon>
        <taxon>Bacillati</taxon>
        <taxon>Actinomycetota</taxon>
        <taxon>Actinomycetes</taxon>
        <taxon>Streptosporangiales</taxon>
        <taxon>Streptosporangiaceae</taxon>
        <taxon>Nonomuraea</taxon>
    </lineage>
</organism>
<dbReference type="Proteomes" id="UP001589647">
    <property type="component" value="Unassembled WGS sequence"/>
</dbReference>
<comment type="caution">
    <text evidence="2">The sequence shown here is derived from an EMBL/GenBank/DDBJ whole genome shotgun (WGS) entry which is preliminary data.</text>
</comment>
<feature type="domain" description="AB hydrolase-1" evidence="1">
    <location>
        <begin position="198"/>
        <end position="377"/>
    </location>
</feature>
<dbReference type="RefSeq" id="WP_189649461.1">
    <property type="nucleotide sequence ID" value="NZ_BMRC01000010.1"/>
</dbReference>
<reference evidence="2 3" key="1">
    <citation type="submission" date="2024-09" db="EMBL/GenBank/DDBJ databases">
        <authorList>
            <person name="Sun Q."/>
            <person name="Mori K."/>
        </authorList>
    </citation>
    <scope>NUCLEOTIDE SEQUENCE [LARGE SCALE GENOMIC DNA]</scope>
    <source>
        <strain evidence="2 3">CCM 3426</strain>
    </source>
</reference>
<proteinExistence type="predicted"/>
<name>A0ABV5IP35_9ACTN</name>
<evidence type="ECO:0000313" key="3">
    <source>
        <dbReference type="Proteomes" id="UP001589647"/>
    </source>
</evidence>
<dbReference type="SUPFAM" id="SSF53474">
    <property type="entry name" value="alpha/beta-Hydrolases"/>
    <property type="match status" value="1"/>
</dbReference>
<sequence length="396" mass="41930">MAAELRRLTRAVQDARPLVDVLRHPVRLAGPPGLASLLGRVTRRLGAPDFALDDRNALDTFERLVSDHLALRDGMGEDLPPAVIDEVVDGAAQDGFEGLCVRDEVEPAGGGPPLPAYTAGDPASPAVVIVSACGMPARLCEQWMRFLSRTHHVITWETRDLFALETPRGPDPGIRAGNPAPAPGARAGGLPDAAVTAQAGDLFAVMDHFGVRRAHLMGLCGGAVVGLAAAHLDPARVDSLSLWHGDFAAMAGADRTHHQQNLAALMEMGATAPDRAAAVHPVLCQTMLSSVPPDLAHLVVYPYATPGLLHRYCRLNGEIMSTDVSPWLPGLDRPVLVVTSQDDETAHPAGSKAVAGALPDSILHVRAHGDHISLFKGDDPELMNMARDFIDSAVVR</sequence>
<protein>
    <submittedName>
        <fullName evidence="2">Alpha/beta fold hydrolase</fullName>
    </submittedName>
</protein>
<dbReference type="Pfam" id="PF00561">
    <property type="entry name" value="Abhydrolase_1"/>
    <property type="match status" value="1"/>
</dbReference>
<dbReference type="Gene3D" id="3.40.50.1820">
    <property type="entry name" value="alpha/beta hydrolase"/>
    <property type="match status" value="1"/>
</dbReference>
<keyword evidence="2" id="KW-0378">Hydrolase</keyword>